<dbReference type="PANTHER" id="PTHR23279:SF36">
    <property type="entry name" value="DEFECTIVE PROBOSCIS EXTENSION RESPONSE 9, ISOFORM A"/>
    <property type="match status" value="1"/>
</dbReference>
<name>A0AAE1EH59_PETCI</name>
<feature type="region of interest" description="Disordered" evidence="1">
    <location>
        <begin position="1"/>
        <end position="28"/>
    </location>
</feature>
<comment type="caution">
    <text evidence="2">The sequence shown here is derived from an EMBL/GenBank/DDBJ whole genome shotgun (WGS) entry which is preliminary data.</text>
</comment>
<keyword evidence="3" id="KW-1185">Reference proteome</keyword>
<dbReference type="EMBL" id="JAWQEG010009181">
    <property type="protein sequence ID" value="KAK3849041.1"/>
    <property type="molecule type" value="Genomic_DNA"/>
</dbReference>
<evidence type="ECO:0000313" key="2">
    <source>
        <dbReference type="EMBL" id="KAK3849041.1"/>
    </source>
</evidence>
<dbReference type="GO" id="GO:0032589">
    <property type="term" value="C:neuron projection membrane"/>
    <property type="evidence" value="ECO:0007669"/>
    <property type="project" value="TreeGrafter"/>
</dbReference>
<feature type="compositionally biased region" description="Gly residues" evidence="1">
    <location>
        <begin position="17"/>
        <end position="27"/>
    </location>
</feature>
<dbReference type="PANTHER" id="PTHR23279">
    <property type="entry name" value="DEFECTIVE PROBOSCIS EXTENSION RESPONSE DPR -RELATED"/>
    <property type="match status" value="1"/>
</dbReference>
<dbReference type="AlphaFoldDB" id="A0AAE1EH59"/>
<gene>
    <name evidence="2" type="ORF">Pcinc_044189</name>
</gene>
<accession>A0AAE1EH59</accession>
<evidence type="ECO:0000313" key="3">
    <source>
        <dbReference type="Proteomes" id="UP001286313"/>
    </source>
</evidence>
<feature type="compositionally biased region" description="Basic and acidic residues" evidence="1">
    <location>
        <begin position="1"/>
        <end position="12"/>
    </location>
</feature>
<organism evidence="2 3">
    <name type="scientific">Petrolisthes cinctipes</name>
    <name type="common">Flat porcelain crab</name>
    <dbReference type="NCBI Taxonomy" id="88211"/>
    <lineage>
        <taxon>Eukaryota</taxon>
        <taxon>Metazoa</taxon>
        <taxon>Ecdysozoa</taxon>
        <taxon>Arthropoda</taxon>
        <taxon>Crustacea</taxon>
        <taxon>Multicrustacea</taxon>
        <taxon>Malacostraca</taxon>
        <taxon>Eumalacostraca</taxon>
        <taxon>Eucarida</taxon>
        <taxon>Decapoda</taxon>
        <taxon>Pleocyemata</taxon>
        <taxon>Anomura</taxon>
        <taxon>Galatheoidea</taxon>
        <taxon>Porcellanidae</taxon>
        <taxon>Petrolisthes</taxon>
    </lineage>
</organism>
<proteinExistence type="predicted"/>
<dbReference type="Proteomes" id="UP001286313">
    <property type="component" value="Unassembled WGS sequence"/>
</dbReference>
<dbReference type="GO" id="GO:0050808">
    <property type="term" value="P:synapse organization"/>
    <property type="evidence" value="ECO:0007669"/>
    <property type="project" value="TreeGrafter"/>
</dbReference>
<protein>
    <submittedName>
        <fullName evidence="2">Uncharacterized protein</fullName>
    </submittedName>
</protein>
<sequence>MSGEGGCERGGEWEVTSGGGAVSGRGGSMSKWKGVVRGELVSYDRARVGMVVSGEKGAVTTSRLLVQTADTRHSGNYTCSPANSHPKSVIVHVIAGDQPQPIVHENSSSVLKAFPILSLSSILILLFLSSLATSTL</sequence>
<reference evidence="2" key="1">
    <citation type="submission" date="2023-10" db="EMBL/GenBank/DDBJ databases">
        <title>Genome assemblies of two species of porcelain crab, Petrolisthes cinctipes and Petrolisthes manimaculis (Anomura: Porcellanidae).</title>
        <authorList>
            <person name="Angst P."/>
        </authorList>
    </citation>
    <scope>NUCLEOTIDE SEQUENCE</scope>
    <source>
        <strain evidence="2">PB745_01</strain>
        <tissue evidence="2">Gill</tissue>
    </source>
</reference>
<evidence type="ECO:0000256" key="1">
    <source>
        <dbReference type="SAM" id="MobiDB-lite"/>
    </source>
</evidence>
<dbReference type="InterPro" id="IPR037448">
    <property type="entry name" value="Zig-8"/>
</dbReference>